<reference evidence="1" key="2">
    <citation type="submission" date="2021-08" db="EMBL/GenBank/DDBJ databases">
        <authorList>
            <person name="Dalcin Martins P."/>
        </authorList>
    </citation>
    <scope>NUCLEOTIDE SEQUENCE</scope>
    <source>
        <strain evidence="1">MAG_39</strain>
    </source>
</reference>
<gene>
    <name evidence="1" type="ORF">K8I29_10730</name>
</gene>
<name>A0A953JF98_9BACT</name>
<evidence type="ECO:0000313" key="2">
    <source>
        <dbReference type="Proteomes" id="UP000705867"/>
    </source>
</evidence>
<dbReference type="InterPro" id="IPR044036">
    <property type="entry name" value="DUF5752"/>
</dbReference>
<protein>
    <submittedName>
        <fullName evidence="1">DUF5752 family protein</fullName>
    </submittedName>
</protein>
<proteinExistence type="predicted"/>
<comment type="caution">
    <text evidence="1">The sequence shown here is derived from an EMBL/GenBank/DDBJ whole genome shotgun (WGS) entry which is preliminary data.</text>
</comment>
<organism evidence="1 2">
    <name type="scientific">Candidatus Nitrobium versatile</name>
    <dbReference type="NCBI Taxonomy" id="2884831"/>
    <lineage>
        <taxon>Bacteria</taxon>
        <taxon>Pseudomonadati</taxon>
        <taxon>Nitrospirota</taxon>
        <taxon>Nitrospiria</taxon>
        <taxon>Nitrospirales</taxon>
        <taxon>Nitrospiraceae</taxon>
        <taxon>Candidatus Nitrobium</taxon>
    </lineage>
</organism>
<sequence>MEGTREFEFKQSVSILKSTGRKAKNLGELRDNIAEVSPASLFHHTYQYFLKGHILEYTNDFAHWAGESIEERSLSEHLSNIDPYSCRNIDELRTELLRVIDRYRENFPEPREALPGEEFYFNETVTLTFLAGIRVRNLAEFLMAVRYADTASLYYHFYEARVRTGRDDFSRWTEEALGLGELARTIEGIDPFMHHIEGIREHIVEAVEETVRRGMEVIAP</sequence>
<dbReference type="EMBL" id="JAIOIV010000083">
    <property type="protein sequence ID" value="MBZ0156666.1"/>
    <property type="molecule type" value="Genomic_DNA"/>
</dbReference>
<dbReference type="Proteomes" id="UP000705867">
    <property type="component" value="Unassembled WGS sequence"/>
</dbReference>
<dbReference type="AlphaFoldDB" id="A0A953JF98"/>
<accession>A0A953JF98</accession>
<dbReference type="Pfam" id="PF19027">
    <property type="entry name" value="DUF5752"/>
    <property type="match status" value="1"/>
</dbReference>
<evidence type="ECO:0000313" key="1">
    <source>
        <dbReference type="EMBL" id="MBZ0156666.1"/>
    </source>
</evidence>
<reference evidence="1" key="1">
    <citation type="journal article" date="2021" name="bioRxiv">
        <title>Unraveling nitrogen, sulfur and carbon metabolic pathways and microbial community transcriptional responses to substrate deprivation and toxicity stresses in a bioreactor mimicking anoxic brackish coastal sediment conditions.</title>
        <authorList>
            <person name="Martins P.D."/>
            <person name="Echeveste M.J."/>
            <person name="Arshad A."/>
            <person name="Kurth J."/>
            <person name="Ouboter H."/>
            <person name="Jetten M.S.M."/>
            <person name="Welte C.U."/>
        </authorList>
    </citation>
    <scope>NUCLEOTIDE SEQUENCE</scope>
    <source>
        <strain evidence="1">MAG_39</strain>
    </source>
</reference>